<protein>
    <submittedName>
        <fullName evidence="2">Acyl-CoA dehydrogenase family protein</fullName>
    </submittedName>
</protein>
<evidence type="ECO:0000313" key="3">
    <source>
        <dbReference type="Proteomes" id="UP001499884"/>
    </source>
</evidence>
<proteinExistence type="predicted"/>
<sequence>MTADATYPARPETGADDTGDVQDPAAARRAVAARFAALTCAGDPAGGAGPPLAEVPLRRPRRTAARLRALYELGRADLSLARLAEGHLDAVAILDEVAGAPVGPGERWAVWAARPPAPAPGARCLDGRWLLDGVRPYCAGAHCCTHALVSADAVDGRRLFAVRLAQSGVRPVAGSRRAVGMAGSDACDVAFTAAEGVPVGGVGAYTDRPGSEHAAAGVAACLLGGARAVAETLYASARRRTQDAFGAAHLGAVDTLLSSAVTVLERAARDIDADPLDARGAARIRGLRVQALAELVCAEVLAHVGRGAGGTPLCHDARHARAAADLSVLMRLHPVERGLAELGRLFCARDDNGNDGGEDVR</sequence>
<accession>A0ABP7DPC4</accession>
<reference evidence="3" key="1">
    <citation type="journal article" date="2019" name="Int. J. Syst. Evol. Microbiol.">
        <title>The Global Catalogue of Microorganisms (GCM) 10K type strain sequencing project: providing services to taxonomists for standard genome sequencing and annotation.</title>
        <authorList>
            <consortium name="The Broad Institute Genomics Platform"/>
            <consortium name="The Broad Institute Genome Sequencing Center for Infectious Disease"/>
            <person name="Wu L."/>
            <person name="Ma J."/>
        </authorList>
    </citation>
    <scope>NUCLEOTIDE SEQUENCE [LARGE SCALE GENOMIC DNA]</scope>
    <source>
        <strain evidence="3">JCM 30846</strain>
    </source>
</reference>
<dbReference type="Proteomes" id="UP001499884">
    <property type="component" value="Unassembled WGS sequence"/>
</dbReference>
<name>A0ABP7DPC4_9ACTN</name>
<dbReference type="InterPro" id="IPR046373">
    <property type="entry name" value="Acyl-CoA_Oxase/DH_mid-dom_sf"/>
</dbReference>
<dbReference type="SUPFAM" id="SSF56645">
    <property type="entry name" value="Acyl-CoA dehydrogenase NM domain-like"/>
    <property type="match status" value="1"/>
</dbReference>
<organism evidence="2 3">
    <name type="scientific">Streptomyces tremellae</name>
    <dbReference type="NCBI Taxonomy" id="1124239"/>
    <lineage>
        <taxon>Bacteria</taxon>
        <taxon>Bacillati</taxon>
        <taxon>Actinomycetota</taxon>
        <taxon>Actinomycetes</taxon>
        <taxon>Kitasatosporales</taxon>
        <taxon>Streptomycetaceae</taxon>
        <taxon>Streptomyces</taxon>
    </lineage>
</organism>
<gene>
    <name evidence="2" type="ORF">GCM10023082_01570</name>
</gene>
<dbReference type="Gene3D" id="2.40.110.10">
    <property type="entry name" value="Butyryl-CoA Dehydrogenase, subunit A, domain 2"/>
    <property type="match status" value="1"/>
</dbReference>
<comment type="caution">
    <text evidence="2">The sequence shown here is derived from an EMBL/GenBank/DDBJ whole genome shotgun (WGS) entry which is preliminary data.</text>
</comment>
<dbReference type="InterPro" id="IPR009100">
    <property type="entry name" value="AcylCoA_DH/oxidase_NM_dom_sf"/>
</dbReference>
<feature type="region of interest" description="Disordered" evidence="1">
    <location>
        <begin position="1"/>
        <end position="22"/>
    </location>
</feature>
<evidence type="ECO:0000256" key="1">
    <source>
        <dbReference type="SAM" id="MobiDB-lite"/>
    </source>
</evidence>
<dbReference type="EMBL" id="BAABEP010000001">
    <property type="protein sequence ID" value="GAA3707218.1"/>
    <property type="molecule type" value="Genomic_DNA"/>
</dbReference>
<dbReference type="RefSeq" id="WP_345639820.1">
    <property type="nucleotide sequence ID" value="NZ_BAABEP010000001.1"/>
</dbReference>
<keyword evidence="3" id="KW-1185">Reference proteome</keyword>
<evidence type="ECO:0000313" key="2">
    <source>
        <dbReference type="EMBL" id="GAA3707218.1"/>
    </source>
</evidence>